<dbReference type="AlphaFoldDB" id="A0A7W6DZ36"/>
<gene>
    <name evidence="3" type="ORF">GGQ68_004313</name>
</gene>
<keyword evidence="2" id="KW-0812">Transmembrane</keyword>
<organism evidence="3 4">
    <name type="scientific">Sagittula marina</name>
    <dbReference type="NCBI Taxonomy" id="943940"/>
    <lineage>
        <taxon>Bacteria</taxon>
        <taxon>Pseudomonadati</taxon>
        <taxon>Pseudomonadota</taxon>
        <taxon>Alphaproteobacteria</taxon>
        <taxon>Rhodobacterales</taxon>
        <taxon>Roseobacteraceae</taxon>
        <taxon>Sagittula</taxon>
    </lineage>
</organism>
<feature type="region of interest" description="Disordered" evidence="1">
    <location>
        <begin position="13"/>
        <end position="35"/>
    </location>
</feature>
<keyword evidence="2" id="KW-1133">Transmembrane helix</keyword>
<evidence type="ECO:0000256" key="1">
    <source>
        <dbReference type="SAM" id="MobiDB-lite"/>
    </source>
</evidence>
<feature type="transmembrane region" description="Helical" evidence="2">
    <location>
        <begin position="44"/>
        <end position="63"/>
    </location>
</feature>
<reference evidence="3 4" key="1">
    <citation type="submission" date="2020-08" db="EMBL/GenBank/DDBJ databases">
        <title>Genomic Encyclopedia of Type Strains, Phase IV (KMG-IV): sequencing the most valuable type-strain genomes for metagenomic binning, comparative biology and taxonomic classification.</title>
        <authorList>
            <person name="Goeker M."/>
        </authorList>
    </citation>
    <scope>NUCLEOTIDE SEQUENCE [LARGE SCALE GENOMIC DNA]</scope>
    <source>
        <strain evidence="3 4">DSM 102235</strain>
    </source>
</reference>
<keyword evidence="2" id="KW-0472">Membrane</keyword>
<dbReference type="EMBL" id="JACIEJ010000014">
    <property type="protein sequence ID" value="MBB3987959.1"/>
    <property type="molecule type" value="Genomic_DNA"/>
</dbReference>
<dbReference type="Proteomes" id="UP000541426">
    <property type="component" value="Unassembled WGS sequence"/>
</dbReference>
<accession>A0A7W6DZ36</accession>
<dbReference type="RefSeq" id="WP_183969415.1">
    <property type="nucleotide sequence ID" value="NZ_BAABBZ010000055.1"/>
</dbReference>
<evidence type="ECO:0000313" key="4">
    <source>
        <dbReference type="Proteomes" id="UP000541426"/>
    </source>
</evidence>
<evidence type="ECO:0000256" key="2">
    <source>
        <dbReference type="SAM" id="Phobius"/>
    </source>
</evidence>
<evidence type="ECO:0000313" key="3">
    <source>
        <dbReference type="EMBL" id="MBB3987959.1"/>
    </source>
</evidence>
<comment type="caution">
    <text evidence="3">The sequence shown here is derived from an EMBL/GenBank/DDBJ whole genome shotgun (WGS) entry which is preliminary data.</text>
</comment>
<sequence>MTPEQELRQAILDAAPAAGGKRDKGAARRAQRAKRADRSANRRWVFRLIFMALSLSGSAMMVFTESGREMRREFQAGLLDVIRTEMEARREAQVAYADPSADADTLATQAVAAAAQGAKLTPPSQAAPIRVPDKITFVPARGSERVERPIVSDMPQSRVTIRRIGD</sequence>
<protein>
    <submittedName>
        <fullName evidence="3">Uncharacterized protein</fullName>
    </submittedName>
</protein>
<proteinExistence type="predicted"/>
<keyword evidence="4" id="KW-1185">Reference proteome</keyword>
<name>A0A7W6DZ36_9RHOB</name>